<gene>
    <name evidence="1" type="ORF">QN277_006741</name>
</gene>
<evidence type="ECO:0000313" key="2">
    <source>
        <dbReference type="Proteomes" id="UP001293593"/>
    </source>
</evidence>
<name>A0AAE1M9P5_9FABA</name>
<dbReference type="AlphaFoldDB" id="A0AAE1M9P5"/>
<keyword evidence="2" id="KW-1185">Reference proteome</keyword>
<protein>
    <submittedName>
        <fullName evidence="1">Uncharacterized protein</fullName>
    </submittedName>
</protein>
<comment type="caution">
    <text evidence="1">The sequence shown here is derived from an EMBL/GenBank/DDBJ whole genome shotgun (WGS) entry which is preliminary data.</text>
</comment>
<proteinExistence type="predicted"/>
<evidence type="ECO:0000313" key="1">
    <source>
        <dbReference type="EMBL" id="KAK4257109.1"/>
    </source>
</evidence>
<reference evidence="1" key="1">
    <citation type="submission" date="2023-10" db="EMBL/GenBank/DDBJ databases">
        <title>Chromosome-level genome of the transformable northern wattle, Acacia crassicarpa.</title>
        <authorList>
            <person name="Massaro I."/>
            <person name="Sinha N.R."/>
            <person name="Poethig S."/>
            <person name="Leichty A.R."/>
        </authorList>
    </citation>
    <scope>NUCLEOTIDE SEQUENCE</scope>
    <source>
        <strain evidence="1">Acra3RX</strain>
        <tissue evidence="1">Leaf</tissue>
    </source>
</reference>
<accession>A0AAE1M9P5</accession>
<dbReference type="EMBL" id="JAWXYG010000012">
    <property type="protein sequence ID" value="KAK4257109.1"/>
    <property type="molecule type" value="Genomic_DNA"/>
</dbReference>
<sequence length="114" mass="13098">MRVIADYIASYLSLSKWFDVVNNQLSIHRAVELGPSFNDLHCGVLECSLLLKFDCIIYHEFCRSFDAFPRPAGKNLVLMEFYRDLGTLDGDDVLSLSEWRFGQVGCYKMAAAWY</sequence>
<organism evidence="1 2">
    <name type="scientific">Acacia crassicarpa</name>
    <name type="common">northern wattle</name>
    <dbReference type="NCBI Taxonomy" id="499986"/>
    <lineage>
        <taxon>Eukaryota</taxon>
        <taxon>Viridiplantae</taxon>
        <taxon>Streptophyta</taxon>
        <taxon>Embryophyta</taxon>
        <taxon>Tracheophyta</taxon>
        <taxon>Spermatophyta</taxon>
        <taxon>Magnoliopsida</taxon>
        <taxon>eudicotyledons</taxon>
        <taxon>Gunneridae</taxon>
        <taxon>Pentapetalae</taxon>
        <taxon>rosids</taxon>
        <taxon>fabids</taxon>
        <taxon>Fabales</taxon>
        <taxon>Fabaceae</taxon>
        <taxon>Caesalpinioideae</taxon>
        <taxon>mimosoid clade</taxon>
        <taxon>Acacieae</taxon>
        <taxon>Acacia</taxon>
    </lineage>
</organism>
<dbReference type="Proteomes" id="UP001293593">
    <property type="component" value="Unassembled WGS sequence"/>
</dbReference>